<dbReference type="Proteomes" id="UP000288086">
    <property type="component" value="Unassembled WGS sequence"/>
</dbReference>
<dbReference type="Gene3D" id="3.40.50.410">
    <property type="entry name" value="von Willebrand factor, type A domain"/>
    <property type="match status" value="1"/>
</dbReference>
<sequence>MIEDGTAIGSAIVAGVNRLRDQEAKSRIVILLTDGVNNSGKAAPLTAAEAAETMKIKVYTIGAGRRGVAPMPMVDQFGRKRMVRAQVNIDEKTLGEIAEMTGAKYFRATDTKSLEKIYEEINAMEVTTRKIKHFARYRELFSWLVFAALVLLGVELFVSRRRLP</sequence>
<dbReference type="PROSITE" id="PS50234">
    <property type="entry name" value="VWFA"/>
    <property type="match status" value="1"/>
</dbReference>
<evidence type="ECO:0000256" key="1">
    <source>
        <dbReference type="ARBA" id="ARBA00022475"/>
    </source>
</evidence>
<feature type="domain" description="VWFA" evidence="6">
    <location>
        <begin position="1"/>
        <end position="121"/>
    </location>
</feature>
<feature type="transmembrane region" description="Helical" evidence="5">
    <location>
        <begin position="140"/>
        <end position="158"/>
    </location>
</feature>
<accession>A0A3S3U7V0</accession>
<evidence type="ECO:0000256" key="4">
    <source>
        <dbReference type="ARBA" id="ARBA00023136"/>
    </source>
</evidence>
<evidence type="ECO:0000259" key="6">
    <source>
        <dbReference type="PROSITE" id="PS50234"/>
    </source>
</evidence>
<dbReference type="InterPro" id="IPR002035">
    <property type="entry name" value="VWF_A"/>
</dbReference>
<comment type="caution">
    <text evidence="7">The sequence shown here is derived from an EMBL/GenBank/DDBJ whole genome shotgun (WGS) entry which is preliminary data.</text>
</comment>
<dbReference type="SUPFAM" id="SSF53300">
    <property type="entry name" value="vWA-like"/>
    <property type="match status" value="1"/>
</dbReference>
<dbReference type="InterPro" id="IPR036465">
    <property type="entry name" value="vWFA_dom_sf"/>
</dbReference>
<keyword evidence="2 5" id="KW-0812">Transmembrane</keyword>
<keyword evidence="1" id="KW-1003">Cell membrane</keyword>
<keyword evidence="4 5" id="KW-0472">Membrane</keyword>
<evidence type="ECO:0000256" key="3">
    <source>
        <dbReference type="ARBA" id="ARBA00022989"/>
    </source>
</evidence>
<dbReference type="PANTHER" id="PTHR22550:SF5">
    <property type="entry name" value="LEUCINE ZIPPER PROTEIN 4"/>
    <property type="match status" value="1"/>
</dbReference>
<dbReference type="InterPro" id="IPR050768">
    <property type="entry name" value="UPF0353/GerABKA_families"/>
</dbReference>
<proteinExistence type="predicted"/>
<keyword evidence="3 5" id="KW-1133">Transmembrane helix</keyword>
<evidence type="ECO:0000256" key="2">
    <source>
        <dbReference type="ARBA" id="ARBA00022692"/>
    </source>
</evidence>
<evidence type="ECO:0000256" key="5">
    <source>
        <dbReference type="SAM" id="Phobius"/>
    </source>
</evidence>
<gene>
    <name evidence="7" type="ORF">VT98_13932</name>
</gene>
<dbReference type="Pfam" id="PF00092">
    <property type="entry name" value="VWA"/>
    <property type="match status" value="1"/>
</dbReference>
<keyword evidence="8" id="KW-1185">Reference proteome</keyword>
<reference evidence="7 8" key="1">
    <citation type="submission" date="2017-01" db="EMBL/GenBank/DDBJ databases">
        <title>The cable genome- insights into the physiology and evolution of filamentous bacteria capable of sulfide oxidation via long distance electron transfer.</title>
        <authorList>
            <person name="Schreiber L."/>
            <person name="Bjerg J.T."/>
            <person name="Boggild A."/>
            <person name="Van De Vossenberg J."/>
            <person name="Meysman F."/>
            <person name="Nielsen L.P."/>
            <person name="Schramm A."/>
            <person name="Kjeldsen K.U."/>
        </authorList>
    </citation>
    <scope>NUCLEOTIDE SEQUENCE [LARGE SCALE GENOMIC DNA]</scope>
    <source>
        <strain evidence="7">A1</strain>
    </source>
</reference>
<protein>
    <submittedName>
        <fullName evidence="7">von Willebrand factor type A domain-containing protein</fullName>
    </submittedName>
</protein>
<evidence type="ECO:0000313" key="8">
    <source>
        <dbReference type="Proteomes" id="UP000288086"/>
    </source>
</evidence>
<dbReference type="PANTHER" id="PTHR22550">
    <property type="entry name" value="SPORE GERMINATION PROTEIN"/>
    <property type="match status" value="1"/>
</dbReference>
<dbReference type="EMBL" id="MTKP01000393">
    <property type="protein sequence ID" value="RWX44175.1"/>
    <property type="molecule type" value="Genomic_DNA"/>
</dbReference>
<evidence type="ECO:0000313" key="7">
    <source>
        <dbReference type="EMBL" id="RWX44175.1"/>
    </source>
</evidence>
<dbReference type="AlphaFoldDB" id="A0A3S3U7V0"/>
<name>A0A3S3U7V0_9BACT</name>
<organism evidence="7 8">
    <name type="scientific">Candidatus Electrothrix communis</name>
    <dbReference type="NCBI Taxonomy" id="1859133"/>
    <lineage>
        <taxon>Bacteria</taxon>
        <taxon>Pseudomonadati</taxon>
        <taxon>Thermodesulfobacteriota</taxon>
        <taxon>Desulfobulbia</taxon>
        <taxon>Desulfobulbales</taxon>
        <taxon>Desulfobulbaceae</taxon>
        <taxon>Candidatus Electrothrix</taxon>
    </lineage>
</organism>